<dbReference type="PROSITE" id="PS51269">
    <property type="entry name" value="COMM"/>
    <property type="match status" value="1"/>
</dbReference>
<reference evidence="2" key="1">
    <citation type="submission" date="2021-08" db="EMBL/GenBank/DDBJ databases">
        <authorList>
            <person name="Misof B."/>
            <person name="Oliver O."/>
            <person name="Podsiadlowski L."/>
            <person name="Donath A."/>
            <person name="Peters R."/>
            <person name="Mayer C."/>
            <person name="Rust J."/>
            <person name="Gunkel S."/>
            <person name="Lesny P."/>
            <person name="Martin S."/>
            <person name="Oeyen J.P."/>
            <person name="Petersen M."/>
            <person name="Panagiotis P."/>
            <person name="Wilbrandt J."/>
            <person name="Tanja T."/>
        </authorList>
    </citation>
    <scope>NUCLEOTIDE SEQUENCE</scope>
    <source>
        <strain evidence="2">GBR_01_08_01A</strain>
        <tissue evidence="2">Thorax + abdomen</tissue>
    </source>
</reference>
<evidence type="ECO:0000313" key="2">
    <source>
        <dbReference type="EMBL" id="KAK2579979.1"/>
    </source>
</evidence>
<reference evidence="2" key="2">
    <citation type="journal article" date="2023" name="Commun. Biol.">
        <title>Intrasexual cuticular hydrocarbon dimorphism in a wasp sheds light on hydrocarbon biosynthesis genes in Hymenoptera.</title>
        <authorList>
            <person name="Moris V.C."/>
            <person name="Podsiadlowski L."/>
            <person name="Martin S."/>
            <person name="Oeyen J.P."/>
            <person name="Donath A."/>
            <person name="Petersen M."/>
            <person name="Wilbrandt J."/>
            <person name="Misof B."/>
            <person name="Liedtke D."/>
            <person name="Thamm M."/>
            <person name="Scheiner R."/>
            <person name="Schmitt T."/>
            <person name="Niehuis O."/>
        </authorList>
    </citation>
    <scope>NUCLEOTIDE SEQUENCE</scope>
    <source>
        <strain evidence="2">GBR_01_08_01A</strain>
    </source>
</reference>
<feature type="domain" description="COMM" evidence="1">
    <location>
        <begin position="123"/>
        <end position="190"/>
    </location>
</feature>
<gene>
    <name evidence="2" type="ORF">KPH14_012239</name>
</gene>
<keyword evidence="3" id="KW-1185">Reference proteome</keyword>
<dbReference type="InterPro" id="IPR037354">
    <property type="entry name" value="Commd2"/>
</dbReference>
<sequence length="199" mass="22826">MLLTLRPDHKKHVLFLTKQTPQVLQDFCKLGLDYLQKGHNMKLYHAAAQKLEVETDVIKNSVEGLINLLLESCKYKLSNEDFRDSIIALGFSQDNEVILSKLYNAKKKEISSILSAIGFKIPEYHDIEWRFEVQTASRSLLKQVIPLITLDFSLKNNGIIDHVLLQTDPLNLLHMAQELEEALQEGYSQHTRQISRAAK</sequence>
<evidence type="ECO:0000259" key="1">
    <source>
        <dbReference type="PROSITE" id="PS51269"/>
    </source>
</evidence>
<accession>A0AAD9VMK6</accession>
<name>A0AAD9VMK6_9HYME</name>
<proteinExistence type="predicted"/>
<evidence type="ECO:0000313" key="3">
    <source>
        <dbReference type="Proteomes" id="UP001258017"/>
    </source>
</evidence>
<comment type="caution">
    <text evidence="2">The sequence shown here is derived from an EMBL/GenBank/DDBJ whole genome shotgun (WGS) entry which is preliminary data.</text>
</comment>
<dbReference type="PANTHER" id="PTHR15857:SF0">
    <property type="entry name" value="COMM DOMAIN-CONTAINING PROTEIN 2"/>
    <property type="match status" value="1"/>
</dbReference>
<protein>
    <recommendedName>
        <fullName evidence="1">COMM domain-containing protein</fullName>
    </recommendedName>
</protein>
<dbReference type="PANTHER" id="PTHR15857">
    <property type="entry name" value="COMM DOMAIN CONTAINING PROTEIN 2"/>
    <property type="match status" value="1"/>
</dbReference>
<organism evidence="2 3">
    <name type="scientific">Odynerus spinipes</name>
    <dbReference type="NCBI Taxonomy" id="1348599"/>
    <lineage>
        <taxon>Eukaryota</taxon>
        <taxon>Metazoa</taxon>
        <taxon>Ecdysozoa</taxon>
        <taxon>Arthropoda</taxon>
        <taxon>Hexapoda</taxon>
        <taxon>Insecta</taxon>
        <taxon>Pterygota</taxon>
        <taxon>Neoptera</taxon>
        <taxon>Endopterygota</taxon>
        <taxon>Hymenoptera</taxon>
        <taxon>Apocrita</taxon>
        <taxon>Aculeata</taxon>
        <taxon>Vespoidea</taxon>
        <taxon>Vespidae</taxon>
        <taxon>Eumeninae</taxon>
        <taxon>Odynerus</taxon>
    </lineage>
</organism>
<dbReference type="AlphaFoldDB" id="A0AAD9VMK6"/>
<dbReference type="Pfam" id="PF07258">
    <property type="entry name" value="COMM_domain"/>
    <property type="match status" value="1"/>
</dbReference>
<dbReference type="InterPro" id="IPR017920">
    <property type="entry name" value="COMM"/>
</dbReference>
<dbReference type="Proteomes" id="UP001258017">
    <property type="component" value="Unassembled WGS sequence"/>
</dbReference>
<dbReference type="Pfam" id="PF21672">
    <property type="entry name" value="COMM_HN"/>
    <property type="match status" value="1"/>
</dbReference>
<dbReference type="EMBL" id="JAIFRP010000068">
    <property type="protein sequence ID" value="KAK2579979.1"/>
    <property type="molecule type" value="Genomic_DNA"/>
</dbReference>
<dbReference type="CDD" id="cd04750">
    <property type="entry name" value="Commd2"/>
    <property type="match status" value="1"/>
</dbReference>